<name>A0ABS8YDV2_9BACL</name>
<protein>
    <submittedName>
        <fullName evidence="7">ABC transporter permease subunit</fullName>
    </submittedName>
</protein>
<evidence type="ECO:0000256" key="3">
    <source>
        <dbReference type="ARBA" id="ARBA00022692"/>
    </source>
</evidence>
<keyword evidence="4 6" id="KW-1133">Transmembrane helix</keyword>
<gene>
    <name evidence="7" type="ORF">LQV63_12740</name>
</gene>
<comment type="subcellular location">
    <subcellularLocation>
        <location evidence="1">Cell membrane</location>
        <topology evidence="1">Multi-pass membrane protein</topology>
    </subcellularLocation>
</comment>
<dbReference type="RefSeq" id="WP_019422438.1">
    <property type="nucleotide sequence ID" value="NZ_JAJNBZ010000008.1"/>
</dbReference>
<feature type="transmembrane region" description="Helical" evidence="6">
    <location>
        <begin position="214"/>
        <end position="232"/>
    </location>
</feature>
<reference evidence="7 8" key="1">
    <citation type="submission" date="2021-11" db="EMBL/GenBank/DDBJ databases">
        <title>Draft genome sequence of Paenibacillus profundus YoMME, a new Gram-positive bacteria with exoelectrogenic properties.</title>
        <authorList>
            <person name="Hubenova Y."/>
            <person name="Hubenova E."/>
            <person name="Manasiev Y."/>
            <person name="Peykov S."/>
            <person name="Mitov M."/>
        </authorList>
    </citation>
    <scope>NUCLEOTIDE SEQUENCE [LARGE SCALE GENOMIC DNA]</scope>
    <source>
        <strain evidence="7 8">YoMME</strain>
    </source>
</reference>
<organism evidence="7 8">
    <name type="scientific">Paenibacillus profundus</name>
    <dbReference type="NCBI Taxonomy" id="1173085"/>
    <lineage>
        <taxon>Bacteria</taxon>
        <taxon>Bacillati</taxon>
        <taxon>Bacillota</taxon>
        <taxon>Bacilli</taxon>
        <taxon>Bacillales</taxon>
        <taxon>Paenibacillaceae</taxon>
        <taxon>Paenibacillus</taxon>
    </lineage>
</organism>
<feature type="transmembrane region" description="Helical" evidence="6">
    <location>
        <begin position="100"/>
        <end position="120"/>
    </location>
</feature>
<feature type="transmembrane region" description="Helical" evidence="6">
    <location>
        <begin position="132"/>
        <end position="154"/>
    </location>
</feature>
<keyword evidence="2" id="KW-1003">Cell membrane</keyword>
<evidence type="ECO:0000313" key="8">
    <source>
        <dbReference type="Proteomes" id="UP001199916"/>
    </source>
</evidence>
<keyword evidence="3 6" id="KW-0812">Transmembrane</keyword>
<dbReference type="InterPro" id="IPR051449">
    <property type="entry name" value="ABC-2_transporter_component"/>
</dbReference>
<dbReference type="Proteomes" id="UP001199916">
    <property type="component" value="Unassembled WGS sequence"/>
</dbReference>
<sequence length="238" mass="26932">MRRFNAIFRKEMHAYFTSPTSYVAFAVYVLISSILFYMNFVMFQPSIIDFRLVSGNATFMYVFVIPLLTMRLFSDEFRQGTDELLLTSPARMTEIVLGKYAAALVLMVVLVGFTLIYPIVMSFYGTLDMKMMITSIIGMLLLTAAMAAVGLFASTLSQHQMVTAIASFVMLLTFWTMLDWAASSSGTLGEWLMPFAMNTRLDSFMKGVLNGADVLFFITLTAVFVVLSIQVLERKRWR</sequence>
<evidence type="ECO:0000256" key="2">
    <source>
        <dbReference type="ARBA" id="ARBA00022475"/>
    </source>
</evidence>
<evidence type="ECO:0000256" key="4">
    <source>
        <dbReference type="ARBA" id="ARBA00022989"/>
    </source>
</evidence>
<proteinExistence type="predicted"/>
<evidence type="ECO:0000313" key="7">
    <source>
        <dbReference type="EMBL" id="MCE5170178.1"/>
    </source>
</evidence>
<feature type="transmembrane region" description="Helical" evidence="6">
    <location>
        <begin position="161"/>
        <end position="178"/>
    </location>
</feature>
<evidence type="ECO:0000256" key="1">
    <source>
        <dbReference type="ARBA" id="ARBA00004651"/>
    </source>
</evidence>
<comment type="caution">
    <text evidence="7">The sequence shown here is derived from an EMBL/GenBank/DDBJ whole genome shotgun (WGS) entry which is preliminary data.</text>
</comment>
<keyword evidence="5 6" id="KW-0472">Membrane</keyword>
<feature type="transmembrane region" description="Helical" evidence="6">
    <location>
        <begin position="52"/>
        <end position="73"/>
    </location>
</feature>
<evidence type="ECO:0000256" key="6">
    <source>
        <dbReference type="SAM" id="Phobius"/>
    </source>
</evidence>
<feature type="transmembrane region" description="Helical" evidence="6">
    <location>
        <begin position="21"/>
        <end position="40"/>
    </location>
</feature>
<dbReference type="EMBL" id="JAJNBZ010000008">
    <property type="protein sequence ID" value="MCE5170178.1"/>
    <property type="molecule type" value="Genomic_DNA"/>
</dbReference>
<keyword evidence="8" id="KW-1185">Reference proteome</keyword>
<dbReference type="Pfam" id="PF12679">
    <property type="entry name" value="ABC2_membrane_2"/>
    <property type="match status" value="1"/>
</dbReference>
<evidence type="ECO:0000256" key="5">
    <source>
        <dbReference type="ARBA" id="ARBA00023136"/>
    </source>
</evidence>
<accession>A0ABS8YDV2</accession>
<dbReference type="PANTHER" id="PTHR30294">
    <property type="entry name" value="MEMBRANE COMPONENT OF ABC TRANSPORTER YHHJ-RELATED"/>
    <property type="match status" value="1"/>
</dbReference>
<dbReference type="PANTHER" id="PTHR30294:SF29">
    <property type="entry name" value="MULTIDRUG ABC TRANSPORTER PERMEASE YBHS-RELATED"/>
    <property type="match status" value="1"/>
</dbReference>